<organism evidence="3 4">
    <name type="scientific">Actinopolyspora xinjiangensis</name>
    <dbReference type="NCBI Taxonomy" id="405564"/>
    <lineage>
        <taxon>Bacteria</taxon>
        <taxon>Bacillati</taxon>
        <taxon>Actinomycetota</taxon>
        <taxon>Actinomycetes</taxon>
        <taxon>Actinopolysporales</taxon>
        <taxon>Actinopolysporaceae</taxon>
        <taxon>Actinopolyspora</taxon>
    </lineage>
</organism>
<evidence type="ECO:0000313" key="4">
    <source>
        <dbReference type="Proteomes" id="UP000199497"/>
    </source>
</evidence>
<dbReference type="Gene3D" id="3.90.79.10">
    <property type="entry name" value="Nucleoside Triphosphate Pyrophosphohydrolase"/>
    <property type="match status" value="1"/>
</dbReference>
<reference evidence="4" key="1">
    <citation type="submission" date="2016-10" db="EMBL/GenBank/DDBJ databases">
        <authorList>
            <person name="Varghese N."/>
            <person name="Submissions S."/>
        </authorList>
    </citation>
    <scope>NUCLEOTIDE SEQUENCE [LARGE SCALE GENOMIC DNA]</scope>
    <source>
        <strain evidence="4">DSM 46732</strain>
    </source>
</reference>
<gene>
    <name evidence="3" type="ORF">SAMN04487905_111157</name>
</gene>
<evidence type="ECO:0000313" key="3">
    <source>
        <dbReference type="EMBL" id="SDP88005.1"/>
    </source>
</evidence>
<evidence type="ECO:0000256" key="2">
    <source>
        <dbReference type="SAM" id="MobiDB-lite"/>
    </source>
</evidence>
<proteinExistence type="inferred from homology"/>
<dbReference type="Proteomes" id="UP000199497">
    <property type="component" value="Unassembled WGS sequence"/>
</dbReference>
<protein>
    <submittedName>
        <fullName evidence="3">8-oxo-dGTP diphosphatase</fullName>
    </submittedName>
</protein>
<dbReference type="RefSeq" id="WP_244515658.1">
    <property type="nucleotide sequence ID" value="NZ_FNJR01000011.1"/>
</dbReference>
<name>A0A1H0WC30_9ACTN</name>
<dbReference type="EMBL" id="FNJR01000011">
    <property type="protein sequence ID" value="SDP88005.1"/>
    <property type="molecule type" value="Genomic_DNA"/>
</dbReference>
<dbReference type="SUPFAM" id="SSF55811">
    <property type="entry name" value="Nudix"/>
    <property type="match status" value="1"/>
</dbReference>
<keyword evidence="4" id="KW-1185">Reference proteome</keyword>
<evidence type="ECO:0000256" key="1">
    <source>
        <dbReference type="ARBA" id="ARBA00005582"/>
    </source>
</evidence>
<accession>A0A1H0WC30</accession>
<dbReference type="STRING" id="405564.SAMN04487905_111157"/>
<dbReference type="PANTHER" id="PTHR43736">
    <property type="entry name" value="ADP-RIBOSE PYROPHOSPHATASE"/>
    <property type="match status" value="1"/>
</dbReference>
<dbReference type="InterPro" id="IPR015797">
    <property type="entry name" value="NUDIX_hydrolase-like_dom_sf"/>
</dbReference>
<dbReference type="AlphaFoldDB" id="A0A1H0WC30"/>
<comment type="similarity">
    <text evidence="1">Belongs to the Nudix hydrolase family.</text>
</comment>
<feature type="region of interest" description="Disordered" evidence="2">
    <location>
        <begin position="1"/>
        <end position="33"/>
    </location>
</feature>
<dbReference type="PANTHER" id="PTHR43736:SF1">
    <property type="entry name" value="DIHYDRONEOPTERIN TRIPHOSPHATE DIPHOSPHATASE"/>
    <property type="match status" value="1"/>
</dbReference>
<sequence length="95" mass="10255">MTANGSATRRFANSARKPGWTPPAGALTRLGIYDHPDRDPRGRVISVAYHLALPRRAALQAGDDARDAAWHSLNALHTADLAFDHAHILHDAGLT</sequence>